<sequence>MIVNVNLSGCIELPYIPDYMRKQNCNIDNDEQAFITLEGIDYGFIEGIKAFQIELLQKLTLLNSNTNKEIDPRLALDVTNQQMEFVKKIWRDNVVGFRGLFDQSGNPITKEMVQKDAILLQDMLSNLAIEINNISDTLKIEGNVKKSN</sequence>
<evidence type="ECO:0000313" key="1">
    <source>
        <dbReference type="EMBL" id="ATQ16651.1"/>
    </source>
</evidence>
<reference evidence="2" key="3">
    <citation type="submission" date="2022-12" db="EMBL/GenBank/DDBJ databases">
        <title>B. miyamotoi WGS.</title>
        <authorList>
            <person name="Gabriele M."/>
            <person name="Kuleshov K.V."/>
            <person name="Hepner S."/>
            <person name="Hoornstra D."/>
            <person name="Hovius J.W."/>
            <person name="Platonov A.E."/>
            <person name="Fingerle V."/>
            <person name="Strube C."/>
        </authorList>
    </citation>
    <scope>NUCLEOTIDE SEQUENCE</scope>
    <source>
        <strain evidence="2">ZStruIII14-9</strain>
        <plasmid evidence="2">pZSt-lp29-2-2</plasmid>
    </source>
</reference>
<accession>A0AAQ3CN97</accession>
<dbReference type="EMBL" id="CP117145">
    <property type="protein sequence ID" value="WEG86359.1"/>
    <property type="molecule type" value="Genomic_DNA"/>
</dbReference>
<dbReference type="EMBL" id="CP114733">
    <property type="protein sequence ID" value="WAZ72852.1"/>
    <property type="molecule type" value="Genomic_DNA"/>
</dbReference>
<reference evidence="3" key="2">
    <citation type="submission" date="2022-12" db="EMBL/GenBank/DDBJ databases">
        <title>B. miyamotoi WGS.</title>
        <authorList>
            <person name="Kuleshov K.V."/>
            <person name="Hoornstra D."/>
            <person name="Hovius J.W."/>
            <person name="Platonov A.E."/>
            <person name="Telford S.R. III."/>
        </authorList>
    </citation>
    <scope>NUCLEOTIDE SEQUENCE</scope>
    <source>
        <strain evidence="3">Yekat-76</strain>
        <plasmid evidence="3">pYekat-76-lp29-2-2</plasmid>
    </source>
</reference>
<keyword evidence="3" id="KW-0614">Plasmid</keyword>
<dbReference type="Proteomes" id="UP001164513">
    <property type="component" value="Plasmid pZSt-lp29-2-2"/>
</dbReference>
<geneLocation type="plasmid" evidence="2 6">
    <name>pZSt-lp29-2-2</name>
</geneLocation>
<evidence type="ECO:0000313" key="5">
    <source>
        <dbReference type="Proteomes" id="UP000291995"/>
    </source>
</evidence>
<geneLocation type="plasmid" evidence="1 4">
    <name>pYekat-1-lp29-2-2</name>
</geneLocation>
<reference evidence="4" key="1">
    <citation type="submission" date="2017-10" db="EMBL/GenBank/DDBJ databases">
        <title>Whole genome sequencing of Borrelia miyamotoi strains isolated at the Russian territory.</title>
        <authorList>
            <person name="Kuleshov K.V."/>
            <person name="Platonov A.E."/>
            <person name="Goptar I.A."/>
            <person name="Shipulin G.A."/>
            <person name="Markelov M.L."/>
            <person name="Koetsveld J."/>
            <person name="Kolyasnikova N.M."/>
            <person name="Sarksyan D.S."/>
            <person name="Toporkova M.G."/>
            <person name="Hovius J.W."/>
        </authorList>
    </citation>
    <scope>NUCLEOTIDE SEQUENCE [LARGE SCALE GENOMIC DNA]</scope>
    <source>
        <strain evidence="4">Yekat-1</strain>
        <plasmid evidence="4">pYekat-1-lp29-2-2</plasmid>
    </source>
</reference>
<organism evidence="3 5">
    <name type="scientific">Borrelia miyamotoi</name>
    <dbReference type="NCBI Taxonomy" id="47466"/>
    <lineage>
        <taxon>Bacteria</taxon>
        <taxon>Pseudomonadati</taxon>
        <taxon>Spirochaetota</taxon>
        <taxon>Spirochaetia</taxon>
        <taxon>Spirochaetales</taxon>
        <taxon>Borreliaceae</taxon>
        <taxon>Borrelia</taxon>
    </lineage>
</organism>
<evidence type="ECO:0000313" key="4">
    <source>
        <dbReference type="Proteomes" id="UP000230633"/>
    </source>
</evidence>
<evidence type="ECO:0000313" key="6">
    <source>
        <dbReference type="Proteomes" id="UP001164513"/>
    </source>
</evidence>
<keyword evidence="4" id="KW-1185">Reference proteome</keyword>
<evidence type="ECO:0000313" key="2">
    <source>
        <dbReference type="EMBL" id="WAZ72852.1"/>
    </source>
</evidence>
<dbReference type="RefSeq" id="WP_025444335.1">
    <property type="nucleotide sequence ID" value="NZ_CP024214.2"/>
</dbReference>
<dbReference type="Proteomes" id="UP000291995">
    <property type="component" value="Plasmid pYekat-76-lp29-2-2"/>
</dbReference>
<evidence type="ECO:0000313" key="3">
    <source>
        <dbReference type="EMBL" id="WEG86359.1"/>
    </source>
</evidence>
<proteinExistence type="predicted"/>
<protein>
    <submittedName>
        <fullName evidence="3">Uncharacterized protein</fullName>
    </submittedName>
</protein>
<name>A0AAQ3CN97_9SPIR</name>
<reference evidence="1" key="4">
    <citation type="submission" date="2022-12" db="EMBL/GenBank/DDBJ databases">
        <title>Whole genome sequencing of Borrelia miyamotoi strains isolated at the Russian territory.</title>
        <authorList>
            <person name="Kuleshov K.V."/>
            <person name="Platonov A.E."/>
            <person name="Goptar I.A."/>
            <person name="Shipulin G.A."/>
            <person name="Markelov M.L."/>
            <person name="Koetsveld J."/>
            <person name="Kolyasnikova N.M."/>
            <person name="Sarksyan D.S."/>
            <person name="Toporkova M.G."/>
            <person name="Hovius J.W."/>
        </authorList>
    </citation>
    <scope>NUCLEOTIDE SEQUENCE</scope>
    <source>
        <strain evidence="1">Yekat-1</strain>
        <plasmid evidence="1">pYekat-1-lp29-2-2</plasmid>
    </source>
</reference>
<geneLocation type="plasmid" evidence="3 5">
    <name>pYekat-76-lp29-2-2</name>
</geneLocation>
<dbReference type="Proteomes" id="UP000230633">
    <property type="component" value="Plasmid pYekat-1-lp29-2-2"/>
</dbReference>
<dbReference type="EMBL" id="CP024339">
    <property type="protein sequence ID" value="ATQ16651.1"/>
    <property type="molecule type" value="Genomic_DNA"/>
</dbReference>
<gene>
    <name evidence="1" type="ORF">CNO13_05725</name>
    <name evidence="3" type="ORF">EZU67_005250</name>
    <name evidence="2" type="ORF">O5404_07510</name>
</gene>
<dbReference type="AlphaFoldDB" id="A0AAQ3CN97"/>